<dbReference type="AlphaFoldDB" id="A0A3E1Y5T9"/>
<keyword evidence="3" id="KW-1185">Reference proteome</keyword>
<gene>
    <name evidence="2" type="ORF">DVR12_20520</name>
</gene>
<comment type="caution">
    <text evidence="2">The sequence shown here is derived from an EMBL/GenBank/DDBJ whole genome shotgun (WGS) entry which is preliminary data.</text>
</comment>
<organism evidence="2 3">
    <name type="scientific">Chitinophaga silvatica</name>
    <dbReference type="NCBI Taxonomy" id="2282649"/>
    <lineage>
        <taxon>Bacteria</taxon>
        <taxon>Pseudomonadati</taxon>
        <taxon>Bacteroidota</taxon>
        <taxon>Chitinophagia</taxon>
        <taxon>Chitinophagales</taxon>
        <taxon>Chitinophagaceae</taxon>
        <taxon>Chitinophaga</taxon>
    </lineage>
</organism>
<evidence type="ECO:0000313" key="3">
    <source>
        <dbReference type="Proteomes" id="UP000260644"/>
    </source>
</evidence>
<dbReference type="InterPro" id="IPR036291">
    <property type="entry name" value="NAD(P)-bd_dom_sf"/>
</dbReference>
<dbReference type="Gene3D" id="3.40.50.720">
    <property type="entry name" value="NAD(P)-binding Rossmann-like Domain"/>
    <property type="match status" value="1"/>
</dbReference>
<dbReference type="CDD" id="cd05269">
    <property type="entry name" value="TMR_SDR_a"/>
    <property type="match status" value="1"/>
</dbReference>
<evidence type="ECO:0000313" key="2">
    <source>
        <dbReference type="EMBL" id="RFS20104.1"/>
    </source>
</evidence>
<dbReference type="SUPFAM" id="SSF51735">
    <property type="entry name" value="NAD(P)-binding Rossmann-fold domains"/>
    <property type="match status" value="1"/>
</dbReference>
<accession>A0A3E1Y5T9</accession>
<dbReference type="InterPro" id="IPR051604">
    <property type="entry name" value="Ergot_Alk_Oxidoreductase"/>
</dbReference>
<dbReference type="Gene3D" id="3.90.25.10">
    <property type="entry name" value="UDP-galactose 4-epimerase, domain 1"/>
    <property type="match status" value="1"/>
</dbReference>
<reference evidence="2 3" key="1">
    <citation type="submission" date="2018-07" db="EMBL/GenBank/DDBJ databases">
        <title>Chitinophaga K2CV101002-2 sp. nov., isolated from a monsoon evergreen broad-leaved forest soil.</title>
        <authorList>
            <person name="Lv Y."/>
        </authorList>
    </citation>
    <scope>NUCLEOTIDE SEQUENCE [LARGE SCALE GENOMIC DNA]</scope>
    <source>
        <strain evidence="2 3">GDMCC 1.1288</strain>
    </source>
</reference>
<proteinExistence type="predicted"/>
<dbReference type="EMBL" id="QPMM01000011">
    <property type="protein sequence ID" value="RFS20104.1"/>
    <property type="molecule type" value="Genomic_DNA"/>
</dbReference>
<dbReference type="PANTHER" id="PTHR43162">
    <property type="match status" value="1"/>
</dbReference>
<sequence length="289" mass="31791">MTQTKILLSGATGNVGTQLVKRLAAMNIPFRALVRNAENIDLLKSLPQAEVIIGDMADESTLLPALKGIEKAFLLTNSSEHAEKLQLNFVNAAKQAGVKHLIKLSQFAADENSPVRFLRYHARVENRIKDSGLNYTFLRPNLYMQGLLAFSDYIKNDGKFYAAVGTAAISAVDVRDIAAVACKVLTEDGHENKIYNITGKEAITHYQMADALAKVLGREISFIDVSPEQMEGALRAAGFPEWQVGGLLEDYAHYARGEAATIYNTVNDVTNNTPASFEKFVTDYKVLFN</sequence>
<dbReference type="InterPro" id="IPR008030">
    <property type="entry name" value="NmrA-like"/>
</dbReference>
<name>A0A3E1Y5T9_9BACT</name>
<protein>
    <submittedName>
        <fullName evidence="2">SDR family NAD(P)-dependent oxidoreductase</fullName>
    </submittedName>
</protein>
<dbReference type="RefSeq" id="WP_116977666.1">
    <property type="nucleotide sequence ID" value="NZ_QPMM01000011.1"/>
</dbReference>
<dbReference type="OrthoDB" id="9780595at2"/>
<evidence type="ECO:0000259" key="1">
    <source>
        <dbReference type="Pfam" id="PF05368"/>
    </source>
</evidence>
<feature type="domain" description="NmrA-like" evidence="1">
    <location>
        <begin position="3"/>
        <end position="231"/>
    </location>
</feature>
<dbReference type="PANTHER" id="PTHR43162:SF1">
    <property type="entry name" value="PRESTALK A DIFFERENTIATION PROTEIN A"/>
    <property type="match status" value="1"/>
</dbReference>
<dbReference type="Pfam" id="PF05368">
    <property type="entry name" value="NmrA"/>
    <property type="match status" value="1"/>
</dbReference>
<dbReference type="Proteomes" id="UP000260644">
    <property type="component" value="Unassembled WGS sequence"/>
</dbReference>